<protein>
    <submittedName>
        <fullName evidence="2">Uncharacterized protein</fullName>
    </submittedName>
</protein>
<evidence type="ECO:0000313" key="2">
    <source>
        <dbReference type="EMBL" id="GGZ18053.1"/>
    </source>
</evidence>
<dbReference type="AlphaFoldDB" id="A0A918PPG0"/>
<reference evidence="2" key="1">
    <citation type="journal article" date="2014" name="Int. J. Syst. Evol. Microbiol.">
        <title>Complete genome sequence of Corynebacterium casei LMG S-19264T (=DSM 44701T), isolated from a smear-ripened cheese.</title>
        <authorList>
            <consortium name="US DOE Joint Genome Institute (JGI-PGF)"/>
            <person name="Walter F."/>
            <person name="Albersmeier A."/>
            <person name="Kalinowski J."/>
            <person name="Ruckert C."/>
        </authorList>
    </citation>
    <scope>NUCLEOTIDE SEQUENCE</scope>
    <source>
        <strain evidence="2">JCM 4988</strain>
    </source>
</reference>
<evidence type="ECO:0000313" key="3">
    <source>
        <dbReference type="Proteomes" id="UP000630936"/>
    </source>
</evidence>
<comment type="caution">
    <text evidence="2">The sequence shown here is derived from an EMBL/GenBank/DDBJ whole genome shotgun (WGS) entry which is preliminary data.</text>
</comment>
<name>A0A918PPG0_9ACTN</name>
<dbReference type="EMBL" id="BMWG01000002">
    <property type="protein sequence ID" value="GGZ18053.1"/>
    <property type="molecule type" value="Genomic_DNA"/>
</dbReference>
<dbReference type="Proteomes" id="UP000630936">
    <property type="component" value="Unassembled WGS sequence"/>
</dbReference>
<sequence length="122" mass="12996">MIGPGTGSPGTDLDGDAQGPGPGRKAAQLARSAVRKAVPDPVPERPRTPTAGQYAPPRTNHRALRSTPTAGQYAPRIDHRAVTPPGTDHRHLRGPSGRHRTRHVPRSVSSRPKAVMIRKTAC</sequence>
<gene>
    <name evidence="2" type="ORF">GCM10010387_08080</name>
</gene>
<organism evidence="2 3">
    <name type="scientific">Streptomyces inusitatus</name>
    <dbReference type="NCBI Taxonomy" id="68221"/>
    <lineage>
        <taxon>Bacteria</taxon>
        <taxon>Bacillati</taxon>
        <taxon>Actinomycetota</taxon>
        <taxon>Actinomycetes</taxon>
        <taxon>Kitasatosporales</taxon>
        <taxon>Streptomycetaceae</taxon>
        <taxon>Streptomyces</taxon>
    </lineage>
</organism>
<proteinExistence type="predicted"/>
<reference evidence="2" key="2">
    <citation type="submission" date="2020-09" db="EMBL/GenBank/DDBJ databases">
        <authorList>
            <person name="Sun Q."/>
            <person name="Ohkuma M."/>
        </authorList>
    </citation>
    <scope>NUCLEOTIDE SEQUENCE</scope>
    <source>
        <strain evidence="2">JCM 4988</strain>
    </source>
</reference>
<keyword evidence="3" id="KW-1185">Reference proteome</keyword>
<accession>A0A918PPG0</accession>
<evidence type="ECO:0000256" key="1">
    <source>
        <dbReference type="SAM" id="MobiDB-lite"/>
    </source>
</evidence>
<feature type="compositionally biased region" description="Basic residues" evidence="1">
    <location>
        <begin position="90"/>
        <end position="105"/>
    </location>
</feature>
<feature type="region of interest" description="Disordered" evidence="1">
    <location>
        <begin position="1"/>
        <end position="122"/>
    </location>
</feature>